<feature type="transmembrane region" description="Helical" evidence="3">
    <location>
        <begin position="108"/>
        <end position="130"/>
    </location>
</feature>
<dbReference type="InterPro" id="IPR011701">
    <property type="entry name" value="MFS"/>
</dbReference>
<keyword evidence="3" id="KW-0812">Transmembrane</keyword>
<accession>A0AAN6S1I4</accession>
<feature type="transmembrane region" description="Helical" evidence="3">
    <location>
        <begin position="33"/>
        <end position="54"/>
    </location>
</feature>
<feature type="transmembrane region" description="Helical" evidence="3">
    <location>
        <begin position="406"/>
        <end position="426"/>
    </location>
</feature>
<name>A0AAN6S1I4_9PEZI</name>
<keyword evidence="3" id="KW-1133">Transmembrane helix</keyword>
<dbReference type="InterPro" id="IPR036259">
    <property type="entry name" value="MFS_trans_sf"/>
</dbReference>
<dbReference type="SUPFAM" id="SSF103473">
    <property type="entry name" value="MFS general substrate transporter"/>
    <property type="match status" value="1"/>
</dbReference>
<dbReference type="Proteomes" id="UP001303473">
    <property type="component" value="Unassembled WGS sequence"/>
</dbReference>
<feature type="transmembrane region" description="Helical" evidence="3">
    <location>
        <begin position="361"/>
        <end position="386"/>
    </location>
</feature>
<feature type="transmembrane region" description="Helical" evidence="3">
    <location>
        <begin position="304"/>
        <end position="323"/>
    </location>
</feature>
<dbReference type="PROSITE" id="PS50850">
    <property type="entry name" value="MFS"/>
    <property type="match status" value="1"/>
</dbReference>
<dbReference type="GO" id="GO:0022857">
    <property type="term" value="F:transmembrane transporter activity"/>
    <property type="evidence" value="ECO:0007669"/>
    <property type="project" value="InterPro"/>
</dbReference>
<evidence type="ECO:0000256" key="3">
    <source>
        <dbReference type="SAM" id="Phobius"/>
    </source>
</evidence>
<comment type="caution">
    <text evidence="5">The sequence shown here is derived from an EMBL/GenBank/DDBJ whole genome shotgun (WGS) entry which is preliminary data.</text>
</comment>
<feature type="transmembrane region" description="Helical" evidence="3">
    <location>
        <begin position="74"/>
        <end position="96"/>
    </location>
</feature>
<keyword evidence="6" id="KW-1185">Reference proteome</keyword>
<comment type="similarity">
    <text evidence="2">Belongs to the major facilitator superfamily. Monocarboxylate porter (TC 2.A.1.13) family.</text>
</comment>
<feature type="transmembrane region" description="Helical" evidence="3">
    <location>
        <begin position="239"/>
        <end position="257"/>
    </location>
</feature>
<proteinExistence type="inferred from homology"/>
<dbReference type="PANTHER" id="PTHR11360">
    <property type="entry name" value="MONOCARBOXYLATE TRANSPORTER"/>
    <property type="match status" value="1"/>
</dbReference>
<dbReference type="Gene3D" id="1.20.1250.20">
    <property type="entry name" value="MFS general substrate transporter like domains"/>
    <property type="match status" value="1"/>
</dbReference>
<sequence length="434" mass="47007">MQDIELNSRHDSALSLNDGPHFSLPRADGGREAWLVLGSAFILEALVWGFPFAFGVFQEHYTSHELFSDDLASIAAIGTTATGIMYFAAPLVYGVLRRFPQYRKTCSVFGFVVLLAGLIGASFATTVPQLLATQGVLYAIGGSLHYFPAFLYLDEWFIQRKGIAYGTVWAGAGASGIAIPLTMEWILRTWGFRTALRTWAVVTIILTTPALIFMKPRLPDQHADMGPKKVDLSFLKSPAFWMLQLGNIIQGLGYFMPSLYLPSFATAQGWSSLSGTIAVSLCNAANVIGATFTGWLVDRYHVTTAINICAIGTVVAVFLFWSFAIYQPILYIFAILYGVFAGGFSATWSGCTNPVRRHYPAVETGMIIAFFSAGKGIGAVISGPLSGALVQSDTWKHHAGYAYGSGYGYLIVFSGITASFASIPWFGKLCGIVS</sequence>
<dbReference type="Pfam" id="PF07690">
    <property type="entry name" value="MFS_1"/>
    <property type="match status" value="1"/>
</dbReference>
<comment type="subcellular location">
    <subcellularLocation>
        <location evidence="1">Membrane</location>
        <topology evidence="1">Multi-pass membrane protein</topology>
    </subcellularLocation>
</comment>
<organism evidence="5 6">
    <name type="scientific">Diplogelasinospora grovesii</name>
    <dbReference type="NCBI Taxonomy" id="303347"/>
    <lineage>
        <taxon>Eukaryota</taxon>
        <taxon>Fungi</taxon>
        <taxon>Dikarya</taxon>
        <taxon>Ascomycota</taxon>
        <taxon>Pezizomycotina</taxon>
        <taxon>Sordariomycetes</taxon>
        <taxon>Sordariomycetidae</taxon>
        <taxon>Sordariales</taxon>
        <taxon>Diplogelasinosporaceae</taxon>
        <taxon>Diplogelasinospora</taxon>
    </lineage>
</organism>
<dbReference type="GO" id="GO:0016020">
    <property type="term" value="C:membrane"/>
    <property type="evidence" value="ECO:0007669"/>
    <property type="project" value="UniProtKB-SubCell"/>
</dbReference>
<dbReference type="PANTHER" id="PTHR11360:SF287">
    <property type="entry name" value="MFS MONOCARBOXYLATE TRANSPORTER"/>
    <property type="match status" value="1"/>
</dbReference>
<evidence type="ECO:0000313" key="5">
    <source>
        <dbReference type="EMBL" id="KAK3937040.1"/>
    </source>
</evidence>
<gene>
    <name evidence="5" type="ORF">QBC46DRAFT_295131</name>
</gene>
<evidence type="ECO:0000259" key="4">
    <source>
        <dbReference type="PROSITE" id="PS50850"/>
    </source>
</evidence>
<dbReference type="AlphaFoldDB" id="A0AAN6S1I4"/>
<feature type="transmembrane region" description="Helical" evidence="3">
    <location>
        <begin position="277"/>
        <end position="297"/>
    </location>
</feature>
<feature type="domain" description="Major facilitator superfamily (MFS) profile" evidence="4">
    <location>
        <begin position="239"/>
        <end position="434"/>
    </location>
</feature>
<evidence type="ECO:0000256" key="1">
    <source>
        <dbReference type="ARBA" id="ARBA00004141"/>
    </source>
</evidence>
<feature type="transmembrane region" description="Helical" evidence="3">
    <location>
        <begin position="199"/>
        <end position="218"/>
    </location>
</feature>
<feature type="transmembrane region" description="Helical" evidence="3">
    <location>
        <begin position="165"/>
        <end position="187"/>
    </location>
</feature>
<evidence type="ECO:0000256" key="2">
    <source>
        <dbReference type="ARBA" id="ARBA00006727"/>
    </source>
</evidence>
<reference evidence="6" key="1">
    <citation type="journal article" date="2023" name="Mol. Phylogenet. Evol.">
        <title>Genome-scale phylogeny and comparative genomics of the fungal order Sordariales.</title>
        <authorList>
            <person name="Hensen N."/>
            <person name="Bonometti L."/>
            <person name="Westerberg I."/>
            <person name="Brannstrom I.O."/>
            <person name="Guillou S."/>
            <person name="Cros-Aarteil S."/>
            <person name="Calhoun S."/>
            <person name="Haridas S."/>
            <person name="Kuo A."/>
            <person name="Mondo S."/>
            <person name="Pangilinan J."/>
            <person name="Riley R."/>
            <person name="LaButti K."/>
            <person name="Andreopoulos B."/>
            <person name="Lipzen A."/>
            <person name="Chen C."/>
            <person name="Yan M."/>
            <person name="Daum C."/>
            <person name="Ng V."/>
            <person name="Clum A."/>
            <person name="Steindorff A."/>
            <person name="Ohm R.A."/>
            <person name="Martin F."/>
            <person name="Silar P."/>
            <person name="Natvig D.O."/>
            <person name="Lalanne C."/>
            <person name="Gautier V."/>
            <person name="Ament-Velasquez S.L."/>
            <person name="Kruys A."/>
            <person name="Hutchinson M.I."/>
            <person name="Powell A.J."/>
            <person name="Barry K."/>
            <person name="Miller A.N."/>
            <person name="Grigoriev I.V."/>
            <person name="Debuchy R."/>
            <person name="Gladieux P."/>
            <person name="Hiltunen Thoren M."/>
            <person name="Johannesson H."/>
        </authorList>
    </citation>
    <scope>NUCLEOTIDE SEQUENCE [LARGE SCALE GENOMIC DNA]</scope>
    <source>
        <strain evidence="6">CBS 340.73</strain>
    </source>
</reference>
<evidence type="ECO:0000313" key="6">
    <source>
        <dbReference type="Proteomes" id="UP001303473"/>
    </source>
</evidence>
<keyword evidence="3" id="KW-0472">Membrane</keyword>
<dbReference type="EMBL" id="MU853865">
    <property type="protein sequence ID" value="KAK3937040.1"/>
    <property type="molecule type" value="Genomic_DNA"/>
</dbReference>
<dbReference type="InterPro" id="IPR050327">
    <property type="entry name" value="Proton-linked_MCT"/>
</dbReference>
<feature type="transmembrane region" description="Helical" evidence="3">
    <location>
        <begin position="136"/>
        <end position="153"/>
    </location>
</feature>
<feature type="transmembrane region" description="Helical" evidence="3">
    <location>
        <begin position="329"/>
        <end position="349"/>
    </location>
</feature>
<protein>
    <submittedName>
        <fullName evidence="5">MFS monocarboxylate transporter</fullName>
    </submittedName>
</protein>
<dbReference type="InterPro" id="IPR020846">
    <property type="entry name" value="MFS_dom"/>
</dbReference>